<evidence type="ECO:0000256" key="7">
    <source>
        <dbReference type="ARBA" id="ARBA00025108"/>
    </source>
</evidence>
<dbReference type="GO" id="GO:0005823">
    <property type="term" value="C:central plaque of spindle pole body"/>
    <property type="evidence" value="ECO:0007669"/>
    <property type="project" value="InterPro"/>
</dbReference>
<keyword evidence="6 8" id="KW-0539">Nucleus</keyword>
<dbReference type="Pfam" id="PF17082">
    <property type="entry name" value="Spc29"/>
    <property type="match status" value="1"/>
</dbReference>
<comment type="subcellular location">
    <subcellularLocation>
        <location evidence="8">Cytoplasm</location>
        <location evidence="8">Cytoskeleton</location>
        <location evidence="8">Microtubule organizing center</location>
        <location evidence="8">Spindle pole body</location>
    </subcellularLocation>
    <subcellularLocation>
        <location evidence="8">Nucleus</location>
    </subcellularLocation>
</comment>
<evidence type="ECO:0000313" key="10">
    <source>
        <dbReference type="EMBL" id="QID82853.1"/>
    </source>
</evidence>
<evidence type="ECO:0000256" key="4">
    <source>
        <dbReference type="ARBA" id="ARBA00022490"/>
    </source>
</evidence>
<dbReference type="GO" id="GO:0005200">
    <property type="term" value="F:structural constituent of cytoskeleton"/>
    <property type="evidence" value="ECO:0007669"/>
    <property type="project" value="InterPro"/>
</dbReference>
<dbReference type="AlphaFoldDB" id="A0A6C1E1T7"/>
<comment type="similarity">
    <text evidence="1 8">Belongs to the SPC29 family.</text>
</comment>
<dbReference type="Proteomes" id="UP000501346">
    <property type="component" value="Chromosome ScXVI"/>
</dbReference>
<feature type="region of interest" description="Disordered" evidence="9">
    <location>
        <begin position="210"/>
        <end position="231"/>
    </location>
</feature>
<feature type="compositionally biased region" description="Polar residues" evidence="9">
    <location>
        <begin position="1"/>
        <end position="12"/>
    </location>
</feature>
<evidence type="ECO:0000256" key="6">
    <source>
        <dbReference type="ARBA" id="ARBA00023242"/>
    </source>
</evidence>
<sequence>MDYSNFGNSASKKFQDDTLNRVRKEHEEALKKLREENFSSNTSELGNKKHYRAQERMSSPLHRLSPTGKSDDRKVKSPLDDKLRRQLREGNTRLPPPPFSSYGMPPTNRSNLDRIRRRTSSPVRTDKFASQNVIDDQRLEIKYLERIVYDQGTVIDNLTSRITRLESFILNSISDRGDKNFASLEHSRSFSGFPTNKTYGLQMGGLYENDMPYRRSSDNINKEGAREDRSSQIHIENESTEDILKILSSSFHN</sequence>
<dbReference type="InterPro" id="IPR031392">
    <property type="entry name" value="Spc29"/>
</dbReference>
<feature type="compositionally biased region" description="Basic and acidic residues" evidence="9">
    <location>
        <begin position="69"/>
        <end position="91"/>
    </location>
</feature>
<evidence type="ECO:0000256" key="9">
    <source>
        <dbReference type="SAM" id="MobiDB-lite"/>
    </source>
</evidence>
<keyword evidence="11" id="KW-1185">Reference proteome</keyword>
<keyword evidence="4 8" id="KW-0963">Cytoplasm</keyword>
<dbReference type="EMBL" id="CP048997">
    <property type="protein sequence ID" value="QID82853.1"/>
    <property type="molecule type" value="Genomic_DNA"/>
</dbReference>
<accession>A0A6C1E1T7</accession>
<evidence type="ECO:0000256" key="3">
    <source>
        <dbReference type="ARBA" id="ARBA00016328"/>
    </source>
</evidence>
<evidence type="ECO:0000256" key="2">
    <source>
        <dbReference type="ARBA" id="ARBA00011586"/>
    </source>
</evidence>
<evidence type="ECO:0000313" key="11">
    <source>
        <dbReference type="Proteomes" id="UP000501346"/>
    </source>
</evidence>
<keyword evidence="5 8" id="KW-0206">Cytoskeleton</keyword>
<protein>
    <recommendedName>
        <fullName evidence="3 8">Spindle pole component 29</fullName>
    </recommendedName>
</protein>
<proteinExistence type="inferred from homology"/>
<gene>
    <name evidence="10" type="primary">SPC29_1</name>
    <name evidence="8" type="synonym">SPC29</name>
    <name evidence="10" type="ORF">GRS66_005285</name>
</gene>
<evidence type="ECO:0000256" key="5">
    <source>
        <dbReference type="ARBA" id="ARBA00023212"/>
    </source>
</evidence>
<evidence type="ECO:0000256" key="8">
    <source>
        <dbReference type="RuleBase" id="RU362139"/>
    </source>
</evidence>
<dbReference type="GO" id="GO:0005634">
    <property type="term" value="C:nucleus"/>
    <property type="evidence" value="ECO:0007669"/>
    <property type="project" value="UniProtKB-SubCell"/>
</dbReference>
<comment type="function">
    <text evidence="7">Component of the spindle pole body (SPB) required for the proper execution of spindle pole body (SPB) duplication. Links the central plaque component SPC42 to the inner plaque component SPC110.</text>
</comment>
<comment type="subunit">
    <text evidence="2">Component of the SPC110 complex containing at least CMD1, SPC29, SPC42 and SCP110. Interacts with BBP1.</text>
</comment>
<feature type="region of interest" description="Disordered" evidence="9">
    <location>
        <begin position="31"/>
        <end position="123"/>
    </location>
</feature>
<dbReference type="SMR" id="A0A6C1E1T7"/>
<reference evidence="10 11" key="1">
    <citation type="journal article" date="2019" name="BMC Genomics">
        <title>Chromosome level assembly and comparative genome analysis confirm lager-brewing yeasts originated from a single hybridization.</title>
        <authorList>
            <person name="Salazar A.N."/>
            <person name="Gorter de Vries A.R."/>
            <person name="van den Broek M."/>
            <person name="Brouwers N."/>
            <person name="de la Torre Cortes P."/>
            <person name="Kuijpers N.G.A."/>
            <person name="Daran J.G."/>
            <person name="Abeel T."/>
        </authorList>
    </citation>
    <scope>NUCLEOTIDE SEQUENCE [LARGE SCALE GENOMIC DNA]</scope>
    <source>
        <strain evidence="10 11">CBS 1483</strain>
    </source>
</reference>
<feature type="region of interest" description="Disordered" evidence="9">
    <location>
        <begin position="1"/>
        <end position="20"/>
    </location>
</feature>
<feature type="compositionally biased region" description="Basic and acidic residues" evidence="9">
    <location>
        <begin position="211"/>
        <end position="231"/>
    </location>
</feature>
<dbReference type="GO" id="GO:0030474">
    <property type="term" value="P:spindle pole body duplication"/>
    <property type="evidence" value="ECO:0007669"/>
    <property type="project" value="InterPro"/>
</dbReference>
<evidence type="ECO:0000256" key="1">
    <source>
        <dbReference type="ARBA" id="ARBA00009217"/>
    </source>
</evidence>
<dbReference type="OrthoDB" id="4043735at2759"/>
<name>A0A6C1E1T7_SACPS</name>
<organism evidence="10 11">
    <name type="scientific">Saccharomyces pastorianus</name>
    <name type="common">Lager yeast</name>
    <name type="synonym">Saccharomyces cerevisiae x Saccharomyces eubayanus</name>
    <dbReference type="NCBI Taxonomy" id="27292"/>
    <lineage>
        <taxon>Eukaryota</taxon>
        <taxon>Fungi</taxon>
        <taxon>Dikarya</taxon>
        <taxon>Ascomycota</taxon>
        <taxon>Saccharomycotina</taxon>
        <taxon>Saccharomycetes</taxon>
        <taxon>Saccharomycetales</taxon>
        <taxon>Saccharomycetaceae</taxon>
        <taxon>Saccharomyces</taxon>
    </lineage>
</organism>